<accession>A0AB39J7H4</accession>
<protein>
    <submittedName>
        <fullName evidence="1">Uncharacterized protein</fullName>
    </submittedName>
</protein>
<gene>
    <name evidence="1" type="ORF">FloV-SA2_00446</name>
</gene>
<dbReference type="EMBL" id="PP542043">
    <property type="protein sequence ID" value="XDO02264.1"/>
    <property type="molecule type" value="Genomic_DNA"/>
</dbReference>
<reference evidence="1" key="1">
    <citation type="submission" date="2024-03" db="EMBL/GenBank/DDBJ databases">
        <title>Eukaryotic viruses encode the ribosomal protein eL40.</title>
        <authorList>
            <person name="Thomy J."/>
            <person name="Schvarcz C.R."/>
            <person name="McBeain K.A."/>
            <person name="Edwards K.F."/>
            <person name="Steward G.F."/>
        </authorList>
    </citation>
    <scope>NUCLEOTIDE SEQUENCE</scope>
    <source>
        <strain evidence="1">FloV-SA2</strain>
    </source>
</reference>
<evidence type="ECO:0000313" key="1">
    <source>
        <dbReference type="EMBL" id="XDO02264.1"/>
    </source>
</evidence>
<proteinExistence type="predicted"/>
<sequence length="69" mass="8321">MSSNIIEMIQRQTTYSEEEIKEKLILHNNNVEKIILEYNNFQPKNDEKIISTNQNIFKAIRDNFDNYNK</sequence>
<name>A0AB39J7H4_9VIRU</name>
<organism evidence="1">
    <name type="scientific">Florenciella sp. virus SA2</name>
    <dbReference type="NCBI Taxonomy" id="3240092"/>
    <lineage>
        <taxon>Viruses</taxon>
    </lineage>
</organism>